<evidence type="ECO:0000313" key="8">
    <source>
        <dbReference type="Proteomes" id="UP000717515"/>
    </source>
</evidence>
<evidence type="ECO:0000313" key="7">
    <source>
        <dbReference type="EMBL" id="KAG9323381.1"/>
    </source>
</evidence>
<keyword evidence="4" id="KW-0472">Membrane</keyword>
<comment type="subcellular location">
    <subcellularLocation>
        <location evidence="1">Membrane</location>
        <topology evidence="1">Single-pass membrane protein</topology>
    </subcellularLocation>
</comment>
<dbReference type="PANTHER" id="PTHR43908:SF3">
    <property type="entry name" value="AT29763P-RELATED"/>
    <property type="match status" value="1"/>
</dbReference>
<dbReference type="InterPro" id="IPR051100">
    <property type="entry name" value="DnaJ_subfamily_B/C"/>
</dbReference>
<dbReference type="InterPro" id="IPR001623">
    <property type="entry name" value="DnaJ_domain"/>
</dbReference>
<dbReference type="GO" id="GO:0005789">
    <property type="term" value="C:endoplasmic reticulum membrane"/>
    <property type="evidence" value="ECO:0007669"/>
    <property type="project" value="TreeGrafter"/>
</dbReference>
<proteinExistence type="predicted"/>
<comment type="caution">
    <text evidence="7">The sequence shown here is derived from an EMBL/GenBank/DDBJ whole genome shotgun (WGS) entry which is preliminary data.</text>
</comment>
<keyword evidence="3" id="KW-1133">Transmembrane helix</keyword>
<dbReference type="Pfam" id="PF09320">
    <property type="entry name" value="DUF1977"/>
    <property type="match status" value="1"/>
</dbReference>
<dbReference type="AlphaFoldDB" id="A0A9P8A6N0"/>
<sequence>MEVNRDEALRCLDIARRHLNSGNYASARKFGGKSISLFPTPEAKAFLAKVDQAEDSASSSTNPSTPSSTKSSPNPGSGSSFASGSGSSSARPDSGPARPRSTPVDHKPVEREYTPEQVAAVKAIRSSGGDFYKVLGINKDASDSEIKKAYRKLALQMHPDKNGAPGADEAFKKATLGQGELQKALVHRQLSLPSNFNQVLFSLSHQSLFVSLYLVVSKAFTVLSDPQKRAIFDQHGPEDGKSSGVNYDRASPAGHGFGGASGMNGFGDEISPEELFNMFFGGGNFGGSFHSATFAGPGFGTRQFRTRTQQTQRQHRQHPQQQAGGGGGNSGFSSLVQILPLILLFIMSMTSSLFSDSDSSTTSTSHPAARYSLARHGSYTTPRFTSAHNVPYFVNGAKFNDAFVVNRNQINTEKVFNGVKVQNIIAQLEKDVETFYLKHMRQECQNEKHRKDLALQRSMGLFWPDQKKMDAAKRMTTPSCDALREKFGMNV</sequence>
<feature type="region of interest" description="Disordered" evidence="5">
    <location>
        <begin position="305"/>
        <end position="329"/>
    </location>
</feature>
<evidence type="ECO:0000256" key="4">
    <source>
        <dbReference type="ARBA" id="ARBA00023136"/>
    </source>
</evidence>
<evidence type="ECO:0000256" key="3">
    <source>
        <dbReference type="ARBA" id="ARBA00022989"/>
    </source>
</evidence>
<feature type="region of interest" description="Disordered" evidence="5">
    <location>
        <begin position="49"/>
        <end position="115"/>
    </location>
</feature>
<dbReference type="GO" id="GO:0030544">
    <property type="term" value="F:Hsp70 protein binding"/>
    <property type="evidence" value="ECO:0007669"/>
    <property type="project" value="TreeGrafter"/>
</dbReference>
<evidence type="ECO:0000256" key="1">
    <source>
        <dbReference type="ARBA" id="ARBA00004167"/>
    </source>
</evidence>
<protein>
    <recommendedName>
        <fullName evidence="6">J domain-containing protein</fullName>
    </recommendedName>
</protein>
<dbReference type="PANTHER" id="PTHR43908">
    <property type="entry name" value="AT29763P-RELATED"/>
    <property type="match status" value="1"/>
</dbReference>
<dbReference type="Gene3D" id="1.10.287.110">
    <property type="entry name" value="DnaJ domain"/>
    <property type="match status" value="1"/>
</dbReference>
<dbReference type="GO" id="GO:0071218">
    <property type="term" value="P:cellular response to misfolded protein"/>
    <property type="evidence" value="ECO:0007669"/>
    <property type="project" value="TreeGrafter"/>
</dbReference>
<dbReference type="CDD" id="cd06257">
    <property type="entry name" value="DnaJ"/>
    <property type="match status" value="1"/>
</dbReference>
<evidence type="ECO:0000256" key="5">
    <source>
        <dbReference type="SAM" id="MobiDB-lite"/>
    </source>
</evidence>
<organism evidence="7 8">
    <name type="scientific">Mortierella alpina</name>
    <name type="common">Oleaginous fungus</name>
    <name type="synonym">Mortierella renispora</name>
    <dbReference type="NCBI Taxonomy" id="64518"/>
    <lineage>
        <taxon>Eukaryota</taxon>
        <taxon>Fungi</taxon>
        <taxon>Fungi incertae sedis</taxon>
        <taxon>Mucoromycota</taxon>
        <taxon>Mortierellomycotina</taxon>
        <taxon>Mortierellomycetes</taxon>
        <taxon>Mortierellales</taxon>
        <taxon>Mortierellaceae</taxon>
        <taxon>Mortierella</taxon>
    </lineage>
</organism>
<gene>
    <name evidence="7" type="ORF">KVV02_007495</name>
</gene>
<dbReference type="InterPro" id="IPR015399">
    <property type="entry name" value="DUF1977_DnaJ-like"/>
</dbReference>
<dbReference type="EMBL" id="JAIFTL010000104">
    <property type="protein sequence ID" value="KAG9323381.1"/>
    <property type="molecule type" value="Genomic_DNA"/>
</dbReference>
<feature type="domain" description="J" evidence="6">
    <location>
        <begin position="130"/>
        <end position="236"/>
    </location>
</feature>
<dbReference type="PROSITE" id="PS50076">
    <property type="entry name" value="DNAJ_2"/>
    <property type="match status" value="1"/>
</dbReference>
<dbReference type="PRINTS" id="PR00625">
    <property type="entry name" value="JDOMAIN"/>
</dbReference>
<dbReference type="Proteomes" id="UP000717515">
    <property type="component" value="Unassembled WGS sequence"/>
</dbReference>
<dbReference type="InterPro" id="IPR036869">
    <property type="entry name" value="J_dom_sf"/>
</dbReference>
<evidence type="ECO:0000259" key="6">
    <source>
        <dbReference type="PROSITE" id="PS50076"/>
    </source>
</evidence>
<feature type="compositionally biased region" description="Low complexity" evidence="5">
    <location>
        <begin position="56"/>
        <end position="101"/>
    </location>
</feature>
<dbReference type="SMART" id="SM00271">
    <property type="entry name" value="DnaJ"/>
    <property type="match status" value="1"/>
</dbReference>
<reference evidence="7" key="1">
    <citation type="submission" date="2021-07" db="EMBL/GenBank/DDBJ databases">
        <title>Draft genome of Mortierella alpina, strain LL118, isolated from an aspen leaf litter sample.</title>
        <authorList>
            <person name="Yang S."/>
            <person name="Vinatzer B.A."/>
        </authorList>
    </citation>
    <scope>NUCLEOTIDE SEQUENCE</scope>
    <source>
        <strain evidence="7">LL118</strain>
    </source>
</reference>
<dbReference type="Pfam" id="PF00226">
    <property type="entry name" value="DnaJ"/>
    <property type="match status" value="1"/>
</dbReference>
<name>A0A9P8A6N0_MORAP</name>
<evidence type="ECO:0000256" key="2">
    <source>
        <dbReference type="ARBA" id="ARBA00022692"/>
    </source>
</evidence>
<keyword evidence="2" id="KW-0812">Transmembrane</keyword>
<dbReference type="SUPFAM" id="SSF46565">
    <property type="entry name" value="Chaperone J-domain"/>
    <property type="match status" value="2"/>
</dbReference>
<feature type="compositionally biased region" description="Basic and acidic residues" evidence="5">
    <location>
        <begin position="103"/>
        <end position="114"/>
    </location>
</feature>
<accession>A0A9P8A6N0</accession>